<dbReference type="EMBL" id="LVHI01000037">
    <property type="protein sequence ID" value="OAK51801.1"/>
    <property type="molecule type" value="Genomic_DNA"/>
</dbReference>
<dbReference type="InterPro" id="IPR036625">
    <property type="entry name" value="E3-bd_dom_sf"/>
</dbReference>
<comment type="caution">
    <text evidence="3">The sequence shown here is derived from an EMBL/GenBank/DDBJ whole genome shotgun (WGS) entry which is preliminary data.</text>
</comment>
<dbReference type="Proteomes" id="UP000077519">
    <property type="component" value="Unassembled WGS sequence"/>
</dbReference>
<accession>A0A177Y8M9</accession>
<dbReference type="GO" id="GO:0004518">
    <property type="term" value="F:nuclease activity"/>
    <property type="evidence" value="ECO:0007669"/>
    <property type="project" value="InterPro"/>
</dbReference>
<protein>
    <recommendedName>
        <fullName evidence="2">ERCC4 domain-containing protein</fullName>
    </recommendedName>
</protein>
<evidence type="ECO:0000313" key="3">
    <source>
        <dbReference type="EMBL" id="OAK51801.1"/>
    </source>
</evidence>
<keyword evidence="1" id="KW-0238">DNA-binding</keyword>
<evidence type="ECO:0000259" key="2">
    <source>
        <dbReference type="SMART" id="SM00891"/>
    </source>
</evidence>
<dbReference type="RefSeq" id="WP_068430601.1">
    <property type="nucleotide sequence ID" value="NZ_LVHI01000037.1"/>
</dbReference>
<dbReference type="SUPFAM" id="SSF52980">
    <property type="entry name" value="Restriction endonuclease-like"/>
    <property type="match status" value="1"/>
</dbReference>
<dbReference type="InterPro" id="IPR006166">
    <property type="entry name" value="ERCC4_domain"/>
</dbReference>
<evidence type="ECO:0000313" key="4">
    <source>
        <dbReference type="Proteomes" id="UP000077519"/>
    </source>
</evidence>
<evidence type="ECO:0000256" key="1">
    <source>
        <dbReference type="ARBA" id="ARBA00023125"/>
    </source>
</evidence>
<keyword evidence="4" id="KW-1185">Reference proteome</keyword>
<dbReference type="InterPro" id="IPR011335">
    <property type="entry name" value="Restrct_endonuc-II-like"/>
</dbReference>
<dbReference type="GO" id="GO:0003677">
    <property type="term" value="F:DNA binding"/>
    <property type="evidence" value="ECO:0007669"/>
    <property type="project" value="UniProtKB-KW"/>
</dbReference>
<dbReference type="GO" id="GO:0016746">
    <property type="term" value="F:acyltransferase activity"/>
    <property type="evidence" value="ECO:0007669"/>
    <property type="project" value="InterPro"/>
</dbReference>
<dbReference type="GO" id="GO:0006259">
    <property type="term" value="P:DNA metabolic process"/>
    <property type="evidence" value="ECO:0007669"/>
    <property type="project" value="UniProtKB-ARBA"/>
</dbReference>
<dbReference type="Gene3D" id="4.10.320.10">
    <property type="entry name" value="E3-binding domain"/>
    <property type="match status" value="1"/>
</dbReference>
<feature type="domain" description="ERCC4" evidence="2">
    <location>
        <begin position="127"/>
        <end position="207"/>
    </location>
</feature>
<sequence length="320" mass="35432">MELLIAKNPDEGSSLPYLLRIPLAGVPILRARDVWPRTNAVYCHPVADEEWPTKPEIVERIELRVCERRGAAIDIVATRSRENRSQIVFTKARGRDMVFWQSPRTRTQSRPNTAPSRSKASGIAELEIVVDAHERYAYSFTQQRARTTKQALPCGDYAVVSDGKIVASVERKSAADLLSSMTSGRLRYAMADLASLPRAAVVVEDQYSTMLASKFVSAKDAADGLAELQVRYPTVPIVFAQTRKLAEEWTFRYLAAAMTWISGDSDAMNSTATLPAKKPPATGPSNTVIRAWAREHGYTVADRGAISREIREKFAADTTT</sequence>
<dbReference type="SMART" id="SM00891">
    <property type="entry name" value="ERCC4"/>
    <property type="match status" value="1"/>
</dbReference>
<name>A0A177Y8M9_9NOCA</name>
<dbReference type="Pfam" id="PF02732">
    <property type="entry name" value="ERCC4"/>
    <property type="match status" value="1"/>
</dbReference>
<reference evidence="3 4" key="1">
    <citation type="submission" date="2016-03" db="EMBL/GenBank/DDBJ databases">
        <title>Genome sequence of Rhodococcus kyotonensis KB10.</title>
        <authorList>
            <person name="Jeong H."/>
            <person name="Hong C.E."/>
            <person name="Jo S.H."/>
            <person name="Park J.M."/>
        </authorList>
    </citation>
    <scope>NUCLEOTIDE SEQUENCE [LARGE SCALE GENOMIC DNA]</scope>
    <source>
        <strain evidence="3 4">KB10</strain>
    </source>
</reference>
<dbReference type="AlphaFoldDB" id="A0A177Y8M9"/>
<proteinExistence type="predicted"/>
<dbReference type="Pfam" id="PF23359">
    <property type="entry name" value="Lsr2_DNA-bd"/>
    <property type="match status" value="1"/>
</dbReference>
<dbReference type="InterPro" id="IPR055370">
    <property type="entry name" value="Lsr2_DNA-bd"/>
</dbReference>
<dbReference type="Gene3D" id="3.40.50.10130">
    <property type="match status" value="1"/>
</dbReference>
<gene>
    <name evidence="3" type="ORF">A3K89_10825</name>
</gene>
<organism evidence="3 4">
    <name type="scientific">Rhodococcoides kyotonense</name>
    <dbReference type="NCBI Taxonomy" id="398843"/>
    <lineage>
        <taxon>Bacteria</taxon>
        <taxon>Bacillati</taxon>
        <taxon>Actinomycetota</taxon>
        <taxon>Actinomycetes</taxon>
        <taxon>Mycobacteriales</taxon>
        <taxon>Nocardiaceae</taxon>
        <taxon>Rhodococcoides</taxon>
    </lineage>
</organism>